<dbReference type="STRING" id="349521.HCH_00328"/>
<dbReference type="Proteomes" id="UP000000238">
    <property type="component" value="Chromosome"/>
</dbReference>
<evidence type="ECO:0000313" key="2">
    <source>
        <dbReference type="EMBL" id="ABC27240.1"/>
    </source>
</evidence>
<feature type="chain" id="PRO_5004215722" evidence="1">
    <location>
        <begin position="20"/>
        <end position="137"/>
    </location>
</feature>
<feature type="signal peptide" evidence="1">
    <location>
        <begin position="1"/>
        <end position="19"/>
    </location>
</feature>
<evidence type="ECO:0000256" key="1">
    <source>
        <dbReference type="SAM" id="SignalP"/>
    </source>
</evidence>
<organism evidence="2 3">
    <name type="scientific">Hahella chejuensis (strain KCTC 2396)</name>
    <dbReference type="NCBI Taxonomy" id="349521"/>
    <lineage>
        <taxon>Bacteria</taxon>
        <taxon>Pseudomonadati</taxon>
        <taxon>Pseudomonadota</taxon>
        <taxon>Gammaproteobacteria</taxon>
        <taxon>Oceanospirillales</taxon>
        <taxon>Hahellaceae</taxon>
        <taxon>Hahella</taxon>
    </lineage>
</organism>
<sequence length="137" mass="15135">MTRSLCFFLLAFIVRSALAETTGVPASVSQVQTETVNGQVVRIVQHNMEINPIIQFEILSRPDFEPIQTLTAGELPYGSETLSLKDSSGAFVEEVIVEDTHISIVFEYFFIEGPSALLECQLPVIGKHFGPFQCGKK</sequence>
<gene>
    <name evidence="2" type="ordered locus">HCH_00328</name>
</gene>
<reference evidence="2 3" key="1">
    <citation type="journal article" date="2005" name="Nucleic Acids Res.">
        <title>Genomic blueprint of Hahella chejuensis, a marine microbe producing an algicidal agent.</title>
        <authorList>
            <person name="Jeong H."/>
            <person name="Yim J.H."/>
            <person name="Lee C."/>
            <person name="Choi S.-H."/>
            <person name="Park Y.K."/>
            <person name="Yoon S.H."/>
            <person name="Hur C.-G."/>
            <person name="Kang H.-Y."/>
            <person name="Kim D."/>
            <person name="Lee H.H."/>
            <person name="Park K.H."/>
            <person name="Park S.-H."/>
            <person name="Park H.-S."/>
            <person name="Lee H.K."/>
            <person name="Oh T.K."/>
            <person name="Kim J.F."/>
        </authorList>
    </citation>
    <scope>NUCLEOTIDE SEQUENCE [LARGE SCALE GENOMIC DNA]</scope>
    <source>
        <strain evidence="2 3">KCTC 2396</strain>
    </source>
</reference>
<dbReference type="HOGENOM" id="CLU_1862366_0_0_6"/>
<keyword evidence="1" id="KW-0732">Signal</keyword>
<dbReference type="RefSeq" id="WP_011394317.1">
    <property type="nucleotide sequence ID" value="NC_007645.1"/>
</dbReference>
<name>Q2SQ34_HAHCH</name>
<dbReference type="OrthoDB" id="6196764at2"/>
<evidence type="ECO:0000313" key="3">
    <source>
        <dbReference type="Proteomes" id="UP000000238"/>
    </source>
</evidence>
<dbReference type="KEGG" id="hch:HCH_00328"/>
<keyword evidence="3" id="KW-1185">Reference proteome</keyword>
<accession>Q2SQ34</accession>
<dbReference type="EMBL" id="CP000155">
    <property type="protein sequence ID" value="ABC27240.1"/>
    <property type="molecule type" value="Genomic_DNA"/>
</dbReference>
<proteinExistence type="predicted"/>
<dbReference type="AlphaFoldDB" id="Q2SQ34"/>
<protein>
    <submittedName>
        <fullName evidence="2">Uncharacterized protein</fullName>
    </submittedName>
</protein>